<proteinExistence type="predicted"/>
<feature type="coiled-coil region" evidence="1">
    <location>
        <begin position="40"/>
        <end position="120"/>
    </location>
</feature>
<dbReference type="Pfam" id="PF00147">
    <property type="entry name" value="Fibrinogen_C"/>
    <property type="match status" value="1"/>
</dbReference>
<feature type="chain" id="PRO_5035865202" description="Fibrinogen C-terminal domain-containing protein" evidence="2">
    <location>
        <begin position="21"/>
        <end position="626"/>
    </location>
</feature>
<dbReference type="GO" id="GO:0005615">
    <property type="term" value="C:extracellular space"/>
    <property type="evidence" value="ECO:0007669"/>
    <property type="project" value="TreeGrafter"/>
</dbReference>
<dbReference type="Proteomes" id="UP000494106">
    <property type="component" value="Unassembled WGS sequence"/>
</dbReference>
<dbReference type="InterPro" id="IPR050373">
    <property type="entry name" value="Fibrinogen_C-term_domain"/>
</dbReference>
<feature type="domain" description="Fibrinogen C-terminal" evidence="3">
    <location>
        <begin position="423"/>
        <end position="623"/>
    </location>
</feature>
<keyword evidence="5" id="KW-1185">Reference proteome</keyword>
<dbReference type="InterPro" id="IPR002181">
    <property type="entry name" value="Fibrinogen_a/b/g_C_dom"/>
</dbReference>
<evidence type="ECO:0000256" key="1">
    <source>
        <dbReference type="SAM" id="Coils"/>
    </source>
</evidence>
<dbReference type="PROSITE" id="PS51406">
    <property type="entry name" value="FIBRINOGEN_C_2"/>
    <property type="match status" value="1"/>
</dbReference>
<dbReference type="InterPro" id="IPR014716">
    <property type="entry name" value="Fibrinogen_a/b/g_C_1"/>
</dbReference>
<accession>A0A8S0Z469</accession>
<dbReference type="Gene3D" id="1.20.5.1700">
    <property type="match status" value="1"/>
</dbReference>
<feature type="signal peptide" evidence="2">
    <location>
        <begin position="1"/>
        <end position="20"/>
    </location>
</feature>
<dbReference type="SMART" id="SM00186">
    <property type="entry name" value="FBG"/>
    <property type="match status" value="1"/>
</dbReference>
<keyword evidence="2" id="KW-0732">Signal</keyword>
<keyword evidence="1" id="KW-0175">Coiled coil</keyword>
<organism evidence="4 5">
    <name type="scientific">Arctia plantaginis</name>
    <name type="common">Wood tiger moth</name>
    <name type="synonym">Phalaena plantaginis</name>
    <dbReference type="NCBI Taxonomy" id="874455"/>
    <lineage>
        <taxon>Eukaryota</taxon>
        <taxon>Metazoa</taxon>
        <taxon>Ecdysozoa</taxon>
        <taxon>Arthropoda</taxon>
        <taxon>Hexapoda</taxon>
        <taxon>Insecta</taxon>
        <taxon>Pterygota</taxon>
        <taxon>Neoptera</taxon>
        <taxon>Endopterygota</taxon>
        <taxon>Lepidoptera</taxon>
        <taxon>Glossata</taxon>
        <taxon>Ditrysia</taxon>
        <taxon>Noctuoidea</taxon>
        <taxon>Erebidae</taxon>
        <taxon>Arctiinae</taxon>
        <taxon>Arctia</taxon>
    </lineage>
</organism>
<dbReference type="OrthoDB" id="9990035at2759"/>
<dbReference type="Gene3D" id="3.90.215.10">
    <property type="entry name" value="Gamma Fibrinogen, chain A, domain 1"/>
    <property type="match status" value="1"/>
</dbReference>
<dbReference type="EMBL" id="CADEBC010000205">
    <property type="protein sequence ID" value="CAB3225165.1"/>
    <property type="molecule type" value="Genomic_DNA"/>
</dbReference>
<protein>
    <recommendedName>
        <fullName evidence="3">Fibrinogen C-terminal domain-containing protein</fullName>
    </recommendedName>
</protein>
<sequence>MKCSMNCVLLTIVLTFSVNATELRIKETLHMMAQQIEVLNISHQTQLTHLTKEIEDLKKAHTVHATDNHEQNEQATLQWAKRSMEELRIEMRELSESVNNSALLRQLHNIRNELKQALTETADLAQLARTQETRIDKLDGEVGRLKYEGQQYRNMLAELRAHFSKLSKEIKAKQVEAMNSENEILEPHELRSGELKPEYNHKYRHNKMVHAQISRLARTQDQLDEYQQSLQTQLLDVQRRLDRFEEPNWNLLSAKVDFLQLETKVIHNELNNISQKVSDFDKVHSSVLELREDIESIENKADKTIPEFRKEISKLDVHFAQLNAQSSYLKEDQENLRQSVKAIAVSVSNAIDRAEMDRIAMKKINDSVFELEARSKQHYYRLNDHILKSEANTREANQTEYIPLPELMGEVKELQPIQREYEDLVNQLPRDCSSISGPSGVYLIHPGHAPFDTWCNNGSTLIQRRYNGSIEFNRKFGEYAHGFGNPASEYWLGLESMHLLTADNCSSMRIDMTDIYGGEWYAEYDQFYVGNSDSGFVLEVSGFKGNASDAFEYQNHMEFSAIDRDRDISNTHCAGNYEGGWWFSHCQHVNINGKYTLGLTWFDASRNEWIAVATTEMRMYRRPGCS</sequence>
<dbReference type="InterPro" id="IPR036056">
    <property type="entry name" value="Fibrinogen-like_C"/>
</dbReference>
<evidence type="ECO:0000259" key="3">
    <source>
        <dbReference type="PROSITE" id="PS51406"/>
    </source>
</evidence>
<name>A0A8S0Z469_ARCPL</name>
<dbReference type="PANTHER" id="PTHR19143:SF444">
    <property type="entry name" value="PROTEIN SCABROUS"/>
    <property type="match status" value="1"/>
</dbReference>
<evidence type="ECO:0000313" key="4">
    <source>
        <dbReference type="EMBL" id="CAB3225165.1"/>
    </source>
</evidence>
<dbReference type="AlphaFoldDB" id="A0A8S0Z469"/>
<feature type="coiled-coil region" evidence="1">
    <location>
        <begin position="156"/>
        <end position="183"/>
    </location>
</feature>
<evidence type="ECO:0000313" key="5">
    <source>
        <dbReference type="Proteomes" id="UP000494106"/>
    </source>
</evidence>
<comment type="caution">
    <text evidence="4">The sequence shown here is derived from an EMBL/GenBank/DDBJ whole genome shotgun (WGS) entry which is preliminary data.</text>
</comment>
<reference evidence="4 5" key="1">
    <citation type="submission" date="2020-04" db="EMBL/GenBank/DDBJ databases">
        <authorList>
            <person name="Wallbank WR R."/>
            <person name="Pardo Diaz C."/>
            <person name="Kozak K."/>
            <person name="Martin S."/>
            <person name="Jiggins C."/>
            <person name="Moest M."/>
            <person name="Warren A I."/>
            <person name="Byers J.R.P. K."/>
            <person name="Montejo-Kovacevich G."/>
            <person name="Yen C E."/>
        </authorList>
    </citation>
    <scope>NUCLEOTIDE SEQUENCE [LARGE SCALE GENOMIC DNA]</scope>
</reference>
<evidence type="ECO:0000256" key="2">
    <source>
        <dbReference type="SAM" id="SignalP"/>
    </source>
</evidence>
<gene>
    <name evidence="4" type="ORF">APLA_LOCUS2390</name>
</gene>
<dbReference type="CDD" id="cd00087">
    <property type="entry name" value="FReD"/>
    <property type="match status" value="1"/>
</dbReference>
<dbReference type="SUPFAM" id="SSF56496">
    <property type="entry name" value="Fibrinogen C-terminal domain-like"/>
    <property type="match status" value="1"/>
</dbReference>
<dbReference type="PANTHER" id="PTHR19143">
    <property type="entry name" value="FIBRINOGEN/TENASCIN/ANGIOPOEITIN"/>
    <property type="match status" value="1"/>
</dbReference>